<protein>
    <recommendedName>
        <fullName evidence="1">AMP-binding enzyme C-terminal domain-containing protein</fullName>
    </recommendedName>
</protein>
<reference evidence="2" key="1">
    <citation type="journal article" date="2014" name="Front. Microbiol.">
        <title>High frequency of phylogenetically diverse reductive dehalogenase-homologous genes in deep subseafloor sedimentary metagenomes.</title>
        <authorList>
            <person name="Kawai M."/>
            <person name="Futagami T."/>
            <person name="Toyoda A."/>
            <person name="Takaki Y."/>
            <person name="Nishi S."/>
            <person name="Hori S."/>
            <person name="Arai W."/>
            <person name="Tsubouchi T."/>
            <person name="Morono Y."/>
            <person name="Uchiyama I."/>
            <person name="Ito T."/>
            <person name="Fujiyama A."/>
            <person name="Inagaki F."/>
            <person name="Takami H."/>
        </authorList>
    </citation>
    <scope>NUCLEOTIDE SEQUENCE</scope>
    <source>
        <strain evidence="2">Expedition CK06-06</strain>
    </source>
</reference>
<gene>
    <name evidence="2" type="ORF">S12H4_16328</name>
</gene>
<name>X1RAQ6_9ZZZZ</name>
<proteinExistence type="predicted"/>
<dbReference type="EMBL" id="BARW01007892">
    <property type="protein sequence ID" value="GAI77633.1"/>
    <property type="molecule type" value="Genomic_DNA"/>
</dbReference>
<dbReference type="AlphaFoldDB" id="X1RAQ6"/>
<dbReference type="SUPFAM" id="SSF56801">
    <property type="entry name" value="Acetyl-CoA synthetase-like"/>
    <property type="match status" value="1"/>
</dbReference>
<feature type="non-terminal residue" evidence="2">
    <location>
        <position position="1"/>
    </location>
</feature>
<organism evidence="2">
    <name type="scientific">marine sediment metagenome</name>
    <dbReference type="NCBI Taxonomy" id="412755"/>
    <lineage>
        <taxon>unclassified sequences</taxon>
        <taxon>metagenomes</taxon>
        <taxon>ecological metagenomes</taxon>
    </lineage>
</organism>
<dbReference type="Pfam" id="PF13193">
    <property type="entry name" value="AMP-binding_C"/>
    <property type="match status" value="1"/>
</dbReference>
<sequence length="51" mass="6249">YTAFEEELIAFCEQRVAPYKKIRKVEFIKEIPKTHVGKVLRRMLRDRERNL</sequence>
<accession>X1RAQ6</accession>
<dbReference type="InterPro" id="IPR025110">
    <property type="entry name" value="AMP-bd_C"/>
</dbReference>
<dbReference type="InterPro" id="IPR045851">
    <property type="entry name" value="AMP-bd_C_sf"/>
</dbReference>
<evidence type="ECO:0000259" key="1">
    <source>
        <dbReference type="Pfam" id="PF13193"/>
    </source>
</evidence>
<feature type="domain" description="AMP-binding enzyme C-terminal" evidence="1">
    <location>
        <begin position="4"/>
        <end position="38"/>
    </location>
</feature>
<evidence type="ECO:0000313" key="2">
    <source>
        <dbReference type="EMBL" id="GAI77633.1"/>
    </source>
</evidence>
<dbReference type="Gene3D" id="3.30.300.30">
    <property type="match status" value="1"/>
</dbReference>
<comment type="caution">
    <text evidence="2">The sequence shown here is derived from an EMBL/GenBank/DDBJ whole genome shotgun (WGS) entry which is preliminary data.</text>
</comment>